<feature type="chain" id="PRO_5046892700" evidence="1">
    <location>
        <begin position="23"/>
        <end position="150"/>
    </location>
</feature>
<dbReference type="EMBL" id="MU790760">
    <property type="protein sequence ID" value="KAJ3993522.1"/>
    <property type="molecule type" value="Genomic_DNA"/>
</dbReference>
<feature type="signal peptide" evidence="1">
    <location>
        <begin position="1"/>
        <end position="22"/>
    </location>
</feature>
<gene>
    <name evidence="2" type="ORF">F5050DRAFT_1810448</name>
</gene>
<proteinExistence type="predicted"/>
<evidence type="ECO:0000313" key="2">
    <source>
        <dbReference type="EMBL" id="KAJ3993522.1"/>
    </source>
</evidence>
<accession>A0ABQ8Q487</accession>
<name>A0ABQ8Q487_9AGAR</name>
<evidence type="ECO:0000256" key="1">
    <source>
        <dbReference type="SAM" id="SignalP"/>
    </source>
</evidence>
<keyword evidence="3" id="KW-1185">Reference proteome</keyword>
<dbReference type="Proteomes" id="UP001163828">
    <property type="component" value="Unassembled WGS sequence"/>
</dbReference>
<comment type="caution">
    <text evidence="2">The sequence shown here is derived from an EMBL/GenBank/DDBJ whole genome shotgun (WGS) entry which is preliminary data.</text>
</comment>
<evidence type="ECO:0000313" key="3">
    <source>
        <dbReference type="Proteomes" id="UP001163828"/>
    </source>
</evidence>
<organism evidence="2 3">
    <name type="scientific">Lentinula boryana</name>
    <dbReference type="NCBI Taxonomy" id="40481"/>
    <lineage>
        <taxon>Eukaryota</taxon>
        <taxon>Fungi</taxon>
        <taxon>Dikarya</taxon>
        <taxon>Basidiomycota</taxon>
        <taxon>Agaricomycotina</taxon>
        <taxon>Agaricomycetes</taxon>
        <taxon>Agaricomycetidae</taxon>
        <taxon>Agaricales</taxon>
        <taxon>Marasmiineae</taxon>
        <taxon>Omphalotaceae</taxon>
        <taxon>Lentinula</taxon>
    </lineage>
</organism>
<protein>
    <submittedName>
        <fullName evidence="2">Uncharacterized protein</fullName>
    </submittedName>
</protein>
<sequence length="150" mass="17001">MRLIIPSYLVILIFGVFAIVRATPVNLPRTIRTSSASGYGGYVTITFTNGQEGPLNGPQNVEINREAQELALKFVQQKISEDFPSWMDHKIKLRFYFVHHYYGKLSHIELRVDAELRENGKMIEKMGFNGRTGQKEMDGALVGALTPDRQ</sequence>
<keyword evidence="1" id="KW-0732">Signal</keyword>
<reference evidence="2" key="1">
    <citation type="submission" date="2022-08" db="EMBL/GenBank/DDBJ databases">
        <authorList>
            <consortium name="DOE Joint Genome Institute"/>
            <person name="Min B."/>
            <person name="Riley R."/>
            <person name="Sierra-Patev S."/>
            <person name="Naranjo-Ortiz M."/>
            <person name="Looney B."/>
            <person name="Konkel Z."/>
            <person name="Slot J.C."/>
            <person name="Sakamoto Y."/>
            <person name="Steenwyk J.L."/>
            <person name="Rokas A."/>
            <person name="Carro J."/>
            <person name="Camarero S."/>
            <person name="Ferreira P."/>
            <person name="Molpeceres G."/>
            <person name="Ruiz-Duenas F.J."/>
            <person name="Serrano A."/>
            <person name="Henrissat B."/>
            <person name="Drula E."/>
            <person name="Hughes K.W."/>
            <person name="Mata J.L."/>
            <person name="Ishikawa N.K."/>
            <person name="Vargas-Isla R."/>
            <person name="Ushijima S."/>
            <person name="Smith C.A."/>
            <person name="Ahrendt S."/>
            <person name="Andreopoulos W."/>
            <person name="He G."/>
            <person name="Labutti K."/>
            <person name="Lipzen A."/>
            <person name="Ng V."/>
            <person name="Sandor L."/>
            <person name="Barry K."/>
            <person name="Martinez A.T."/>
            <person name="Xiao Y."/>
            <person name="Gibbons J.G."/>
            <person name="Terashima K."/>
            <person name="Hibbett D.S."/>
            <person name="Grigoriev I.V."/>
        </authorList>
    </citation>
    <scope>NUCLEOTIDE SEQUENCE</scope>
    <source>
        <strain evidence="2">TFB10827</strain>
    </source>
</reference>